<sequence>MDIEELQTFVEVAHAGGISPAALRLGIAKSIVSRRLARLESELGVQLLSRTTRGAALTEAGTTFRDYAAKVCVETDVAREAMLPTGPLRGRLRIAAPLSFGPTHFAPILAKMAQLHPQLHIHTCYSDRRVDLITDGYDCAIRLGLLEDSTLKARRVGPIFGNLVASPCYIRKYGAPETPDDILAHEALMQGNEAWQFMDGDRIITVHPQGRFKADSGTALAAAAAAGIGIAWLPYFITHEYMASGALVPIMTRYPPPLAGAYVVRPPGQHSTRKIKVLTEILIKYFEQSAYLWGEGCASRPAAESKKAS</sequence>
<dbReference type="Proteomes" id="UP000463138">
    <property type="component" value="Unassembled WGS sequence"/>
</dbReference>
<keyword evidence="3" id="KW-0238">DNA-binding</keyword>
<dbReference type="Pfam" id="PF00126">
    <property type="entry name" value="HTH_1"/>
    <property type="match status" value="1"/>
</dbReference>
<dbReference type="InterPro" id="IPR058163">
    <property type="entry name" value="LysR-type_TF_proteobact-type"/>
</dbReference>
<name>A0A7V7KXU0_9GAMM</name>
<keyword evidence="7" id="KW-1185">Reference proteome</keyword>
<evidence type="ECO:0000313" key="6">
    <source>
        <dbReference type="EMBL" id="KAA0697018.1"/>
    </source>
</evidence>
<dbReference type="Pfam" id="PF03466">
    <property type="entry name" value="LysR_substrate"/>
    <property type="match status" value="1"/>
</dbReference>
<evidence type="ECO:0000313" key="7">
    <source>
        <dbReference type="Proteomes" id="UP000463138"/>
    </source>
</evidence>
<dbReference type="Gene3D" id="1.10.10.10">
    <property type="entry name" value="Winged helix-like DNA-binding domain superfamily/Winged helix DNA-binding domain"/>
    <property type="match status" value="1"/>
</dbReference>
<dbReference type="InterPro" id="IPR000847">
    <property type="entry name" value="LysR_HTH_N"/>
</dbReference>
<dbReference type="Gene3D" id="3.40.190.290">
    <property type="match status" value="1"/>
</dbReference>
<gene>
    <name evidence="6" type="ORF">DT594_03115</name>
</gene>
<evidence type="ECO:0000256" key="1">
    <source>
        <dbReference type="ARBA" id="ARBA00009437"/>
    </source>
</evidence>
<evidence type="ECO:0000256" key="4">
    <source>
        <dbReference type="ARBA" id="ARBA00023163"/>
    </source>
</evidence>
<reference evidence="6 7" key="1">
    <citation type="submission" date="2018-07" db="EMBL/GenBank/DDBJ databases">
        <title>Pseudomonas laoshanensis sp. nov., isolated from soil.</title>
        <authorList>
            <person name="Sun J."/>
            <person name="Yu L."/>
            <person name="Wang M."/>
            <person name="Zhang C."/>
        </authorList>
    </citation>
    <scope>NUCLEOTIDE SEQUENCE [LARGE SCALE GENOMIC DNA]</scope>
    <source>
        <strain evidence="6 7">Y22</strain>
    </source>
</reference>
<dbReference type="SUPFAM" id="SSF53850">
    <property type="entry name" value="Periplasmic binding protein-like II"/>
    <property type="match status" value="1"/>
</dbReference>
<dbReference type="EMBL" id="QOVF01000001">
    <property type="protein sequence ID" value="KAA0697018.1"/>
    <property type="molecule type" value="Genomic_DNA"/>
</dbReference>
<dbReference type="SUPFAM" id="SSF46785">
    <property type="entry name" value="Winged helix' DNA-binding domain"/>
    <property type="match status" value="1"/>
</dbReference>
<dbReference type="InterPro" id="IPR036388">
    <property type="entry name" value="WH-like_DNA-bd_sf"/>
</dbReference>
<evidence type="ECO:0000259" key="5">
    <source>
        <dbReference type="PROSITE" id="PS50931"/>
    </source>
</evidence>
<comment type="caution">
    <text evidence="6">The sequence shown here is derived from an EMBL/GenBank/DDBJ whole genome shotgun (WGS) entry which is preliminary data.</text>
</comment>
<dbReference type="FunFam" id="1.10.10.10:FF:000001">
    <property type="entry name" value="LysR family transcriptional regulator"/>
    <property type="match status" value="1"/>
</dbReference>
<feature type="domain" description="HTH lysR-type" evidence="5">
    <location>
        <begin position="1"/>
        <end position="58"/>
    </location>
</feature>
<dbReference type="RefSeq" id="WP_149331326.1">
    <property type="nucleotide sequence ID" value="NZ_QOVF01000001.1"/>
</dbReference>
<comment type="similarity">
    <text evidence="1">Belongs to the LysR transcriptional regulatory family.</text>
</comment>
<dbReference type="GO" id="GO:0043565">
    <property type="term" value="F:sequence-specific DNA binding"/>
    <property type="evidence" value="ECO:0007669"/>
    <property type="project" value="TreeGrafter"/>
</dbReference>
<dbReference type="InterPro" id="IPR005119">
    <property type="entry name" value="LysR_subst-bd"/>
</dbReference>
<dbReference type="InterPro" id="IPR036390">
    <property type="entry name" value="WH_DNA-bd_sf"/>
</dbReference>
<keyword evidence="2" id="KW-0805">Transcription regulation</keyword>
<protein>
    <submittedName>
        <fullName evidence="6">LysR family transcriptional regulator</fullName>
    </submittedName>
</protein>
<dbReference type="OrthoDB" id="9786526at2"/>
<organism evidence="6 7">
    <name type="scientific">Halopseudomonas laoshanensis</name>
    <dbReference type="NCBI Taxonomy" id="2268758"/>
    <lineage>
        <taxon>Bacteria</taxon>
        <taxon>Pseudomonadati</taxon>
        <taxon>Pseudomonadota</taxon>
        <taxon>Gammaproteobacteria</taxon>
        <taxon>Pseudomonadales</taxon>
        <taxon>Pseudomonadaceae</taxon>
        <taxon>Halopseudomonas</taxon>
    </lineage>
</organism>
<evidence type="ECO:0000256" key="2">
    <source>
        <dbReference type="ARBA" id="ARBA00023015"/>
    </source>
</evidence>
<keyword evidence="4" id="KW-0804">Transcription</keyword>
<dbReference type="PANTHER" id="PTHR30537">
    <property type="entry name" value="HTH-TYPE TRANSCRIPTIONAL REGULATOR"/>
    <property type="match status" value="1"/>
</dbReference>
<dbReference type="AlphaFoldDB" id="A0A7V7KXU0"/>
<accession>A0A7V7KXU0</accession>
<evidence type="ECO:0000256" key="3">
    <source>
        <dbReference type="ARBA" id="ARBA00023125"/>
    </source>
</evidence>
<dbReference type="PANTHER" id="PTHR30537:SF5">
    <property type="entry name" value="HTH-TYPE TRANSCRIPTIONAL ACTIVATOR TTDR-RELATED"/>
    <property type="match status" value="1"/>
</dbReference>
<proteinExistence type="inferred from homology"/>
<dbReference type="GO" id="GO:0003700">
    <property type="term" value="F:DNA-binding transcription factor activity"/>
    <property type="evidence" value="ECO:0007669"/>
    <property type="project" value="InterPro"/>
</dbReference>
<dbReference type="PROSITE" id="PS50931">
    <property type="entry name" value="HTH_LYSR"/>
    <property type="match status" value="1"/>
</dbReference>
<dbReference type="CDD" id="cd08422">
    <property type="entry name" value="PBP2_CrgA_like"/>
    <property type="match status" value="1"/>
</dbReference>
<dbReference type="GO" id="GO:0006351">
    <property type="term" value="P:DNA-templated transcription"/>
    <property type="evidence" value="ECO:0007669"/>
    <property type="project" value="TreeGrafter"/>
</dbReference>